<evidence type="ECO:0000313" key="3">
    <source>
        <dbReference type="Proteomes" id="UP000603904"/>
    </source>
</evidence>
<keyword evidence="3" id="KW-1185">Reference proteome</keyword>
<dbReference type="InterPro" id="IPR046002">
    <property type="entry name" value="DUF5958"/>
</dbReference>
<feature type="compositionally biased region" description="Basic and acidic residues" evidence="1">
    <location>
        <begin position="146"/>
        <end position="156"/>
    </location>
</feature>
<reference evidence="2 3" key="1">
    <citation type="submission" date="2021-01" db="EMBL/GenBank/DDBJ databases">
        <title>Whole genome shotgun sequence of Microbispora corallina NBRC 16416.</title>
        <authorList>
            <person name="Komaki H."/>
            <person name="Tamura T."/>
        </authorList>
    </citation>
    <scope>NUCLEOTIDE SEQUENCE [LARGE SCALE GENOMIC DNA]</scope>
    <source>
        <strain evidence="2 3">NBRC 16416</strain>
    </source>
</reference>
<accession>A0ABQ4GBK7</accession>
<dbReference type="Proteomes" id="UP000603904">
    <property type="component" value="Unassembled WGS sequence"/>
</dbReference>
<dbReference type="EMBL" id="BOOC01000057">
    <property type="protein sequence ID" value="GIH44358.1"/>
    <property type="molecule type" value="Genomic_DNA"/>
</dbReference>
<feature type="region of interest" description="Disordered" evidence="1">
    <location>
        <begin position="131"/>
        <end position="162"/>
    </location>
</feature>
<organism evidence="2 3">
    <name type="scientific">Microbispora corallina</name>
    <dbReference type="NCBI Taxonomy" id="83302"/>
    <lineage>
        <taxon>Bacteria</taxon>
        <taxon>Bacillati</taxon>
        <taxon>Actinomycetota</taxon>
        <taxon>Actinomycetes</taxon>
        <taxon>Streptosporangiales</taxon>
        <taxon>Streptosporangiaceae</taxon>
        <taxon>Microbispora</taxon>
    </lineage>
</organism>
<evidence type="ECO:0000256" key="1">
    <source>
        <dbReference type="SAM" id="MobiDB-lite"/>
    </source>
</evidence>
<sequence length="162" mass="17966">MRECAVILNELAQALRPMSWGVSWFEELASEDQFAVLCDLAVYSTQAGATAEDGPESVLLAGLRRTHTPAVLITRGRLPEQLAKIINLPLAERVKAFRLLVALLAVADRRRRERYCMDGCSHAWHQLGASAIRKQPPPDHQGTAEAPRRDGQEKLRVSRTGT</sequence>
<comment type="caution">
    <text evidence="2">The sequence shown here is derived from an EMBL/GenBank/DDBJ whole genome shotgun (WGS) entry which is preliminary data.</text>
</comment>
<dbReference type="Pfam" id="PF19383">
    <property type="entry name" value="DUF5958"/>
    <property type="match status" value="1"/>
</dbReference>
<protein>
    <submittedName>
        <fullName evidence="2">Uncharacterized protein</fullName>
    </submittedName>
</protein>
<dbReference type="RefSeq" id="WP_372445022.1">
    <property type="nucleotide sequence ID" value="NZ_BAAAGP010000013.1"/>
</dbReference>
<evidence type="ECO:0000313" key="2">
    <source>
        <dbReference type="EMBL" id="GIH44358.1"/>
    </source>
</evidence>
<gene>
    <name evidence="2" type="ORF">Mco01_73580</name>
</gene>
<proteinExistence type="predicted"/>
<name>A0ABQ4GBK7_9ACTN</name>